<reference evidence="2" key="1">
    <citation type="submission" date="2013-02" db="EMBL/GenBank/DDBJ databases">
        <title>Comparative genomics of Borrelia species.</title>
        <authorList>
            <person name="Schwan T.G."/>
            <person name="Raffel S.J."/>
            <person name="Porcella S.F."/>
        </authorList>
    </citation>
    <scope>NUCLEOTIDE SEQUENCE</scope>
    <source>
        <strain evidence="2">FR64b</strain>
        <plasmid evidence="2">unnamed</plasmid>
    </source>
</reference>
<dbReference type="EMBL" id="CP004245">
    <property type="protein sequence ID" value="AHH05929.1"/>
    <property type="molecule type" value="Genomic_DNA"/>
</dbReference>
<feature type="region of interest" description="Disordered" evidence="1">
    <location>
        <begin position="1"/>
        <end position="25"/>
    </location>
</feature>
<dbReference type="AlphaFoldDB" id="W5SFR8"/>
<proteinExistence type="predicted"/>
<sequence length="54" mass="5589">MANGNGPKVLIHNNATPDADDGPKLADEISKADPWAMIDKIKSAKTATAALSVD</sequence>
<evidence type="ECO:0000313" key="2">
    <source>
        <dbReference type="EMBL" id="AHH05929.1"/>
    </source>
</evidence>
<keyword evidence="2" id="KW-0614">Plasmid</keyword>
<accession>W5SFR8</accession>
<organism evidence="2">
    <name type="scientific">Borrelia miyamotoi FR64b</name>
    <dbReference type="NCBI Taxonomy" id="1292392"/>
    <lineage>
        <taxon>Bacteria</taxon>
        <taxon>Pseudomonadati</taxon>
        <taxon>Spirochaetota</taxon>
        <taxon>Spirochaetia</taxon>
        <taxon>Spirochaetales</taxon>
        <taxon>Borreliaceae</taxon>
        <taxon>Borrelia</taxon>
    </lineage>
</organism>
<name>W5SFR8_9SPIR</name>
<dbReference type="HOGENOM" id="CLU_3115195_0_0_12"/>
<evidence type="ECO:0000256" key="1">
    <source>
        <dbReference type="SAM" id="MobiDB-lite"/>
    </source>
</evidence>
<geneLocation type="plasmid" evidence="2">
    <name>unnamed</name>
</geneLocation>
<dbReference type="SUPFAM" id="SSF74748">
    <property type="entry name" value="Variable surface antigen VlsE"/>
    <property type="match status" value="1"/>
</dbReference>
<protein>
    <submittedName>
        <fullName evidence="2">Uncharacterized protein</fullName>
    </submittedName>
</protein>
<gene>
    <name evidence="2" type="ORF">BOM_1386</name>
</gene>